<dbReference type="CDD" id="cd08255">
    <property type="entry name" value="2-desacetyl-2-hydroxyethyl_bacteriochlorophyllide_like"/>
    <property type="match status" value="1"/>
</dbReference>
<dbReference type="Pfam" id="PF01408">
    <property type="entry name" value="GFO_IDH_MocA"/>
    <property type="match status" value="1"/>
</dbReference>
<dbReference type="PANTHER" id="PTHR43350">
    <property type="entry name" value="NAD-DEPENDENT ALCOHOL DEHYDROGENASE"/>
    <property type="match status" value="1"/>
</dbReference>
<dbReference type="Pfam" id="PF08240">
    <property type="entry name" value="ADH_N"/>
    <property type="match status" value="1"/>
</dbReference>
<dbReference type="InterPro" id="IPR013154">
    <property type="entry name" value="ADH-like_N"/>
</dbReference>
<keyword evidence="4" id="KW-0862">Zinc</keyword>
<protein>
    <submittedName>
        <fullName evidence="7">Inositol 2-dehydrogenase/D-chiro-inositol 3-dehydrogenase</fullName>
        <ecNumber evidence="7">1.1.1.18</ecNumber>
    </submittedName>
</protein>
<dbReference type="Pfam" id="PF22725">
    <property type="entry name" value="GFO_IDH_MocA_C3"/>
    <property type="match status" value="1"/>
</dbReference>
<dbReference type="InterPro" id="IPR013149">
    <property type="entry name" value="ADH-like_C"/>
</dbReference>
<evidence type="ECO:0000256" key="4">
    <source>
        <dbReference type="ARBA" id="ARBA00022833"/>
    </source>
</evidence>
<dbReference type="AlphaFoldDB" id="A0A644ZBQ4"/>
<gene>
    <name evidence="7" type="primary">iolG_60</name>
    <name evidence="7" type="ORF">SDC9_81914</name>
</gene>
<dbReference type="SMART" id="SM00829">
    <property type="entry name" value="PKS_ER"/>
    <property type="match status" value="1"/>
</dbReference>
<dbReference type="EMBL" id="VSSQ01007250">
    <property type="protein sequence ID" value="MPM35324.1"/>
    <property type="molecule type" value="Genomic_DNA"/>
</dbReference>
<dbReference type="Gene3D" id="3.40.50.720">
    <property type="entry name" value="NAD(P)-binding Rossmann-like Domain"/>
    <property type="match status" value="2"/>
</dbReference>
<dbReference type="SUPFAM" id="SSF55347">
    <property type="entry name" value="Glyceraldehyde-3-phosphate dehydrogenase-like, C-terminal domain"/>
    <property type="match status" value="1"/>
</dbReference>
<dbReference type="InterPro" id="IPR011032">
    <property type="entry name" value="GroES-like_sf"/>
</dbReference>
<dbReference type="EC" id="1.1.1.18" evidence="7"/>
<accession>A0A644ZBQ4</accession>
<dbReference type="SUPFAM" id="SSF51735">
    <property type="entry name" value="NAD(P)-binding Rossmann-fold domains"/>
    <property type="match status" value="2"/>
</dbReference>
<evidence type="ECO:0000259" key="6">
    <source>
        <dbReference type="SMART" id="SM00829"/>
    </source>
</evidence>
<reference evidence="7" key="1">
    <citation type="submission" date="2019-08" db="EMBL/GenBank/DDBJ databases">
        <authorList>
            <person name="Kucharzyk K."/>
            <person name="Murdoch R.W."/>
            <person name="Higgins S."/>
            <person name="Loffler F."/>
        </authorList>
    </citation>
    <scope>NUCLEOTIDE SEQUENCE</scope>
</reference>
<dbReference type="GO" id="GO:0000166">
    <property type="term" value="F:nucleotide binding"/>
    <property type="evidence" value="ECO:0007669"/>
    <property type="project" value="InterPro"/>
</dbReference>
<comment type="caution">
    <text evidence="7">The sequence shown here is derived from an EMBL/GenBank/DDBJ whole genome shotgun (WGS) entry which is preliminary data.</text>
</comment>
<dbReference type="Gene3D" id="3.30.360.10">
    <property type="entry name" value="Dihydrodipicolinate Reductase, domain 2"/>
    <property type="match status" value="1"/>
</dbReference>
<dbReference type="InterPro" id="IPR036291">
    <property type="entry name" value="NAD(P)-bd_dom_sf"/>
</dbReference>
<dbReference type="PANTHER" id="PTHR43350:SF19">
    <property type="entry name" value="D-GULOSIDE 3-DEHYDROGENASE"/>
    <property type="match status" value="1"/>
</dbReference>
<evidence type="ECO:0000256" key="2">
    <source>
        <dbReference type="ARBA" id="ARBA00008072"/>
    </source>
</evidence>
<dbReference type="GO" id="GO:0050112">
    <property type="term" value="F:inositol 2-dehydrogenase (NAD+) activity"/>
    <property type="evidence" value="ECO:0007669"/>
    <property type="project" value="UniProtKB-EC"/>
</dbReference>
<evidence type="ECO:0000313" key="7">
    <source>
        <dbReference type="EMBL" id="MPM35324.1"/>
    </source>
</evidence>
<dbReference type="Pfam" id="PF00107">
    <property type="entry name" value="ADH_zinc_N"/>
    <property type="match status" value="1"/>
</dbReference>
<feature type="domain" description="Enoyl reductase (ER)" evidence="6">
    <location>
        <begin position="59"/>
        <end position="364"/>
    </location>
</feature>
<dbReference type="InterPro" id="IPR055170">
    <property type="entry name" value="GFO_IDH_MocA-like_dom"/>
</dbReference>
<dbReference type="Gene3D" id="3.90.180.10">
    <property type="entry name" value="Medium-chain alcohol dehydrogenases, catalytic domain"/>
    <property type="match status" value="2"/>
</dbReference>
<name>A0A644ZBQ4_9ZZZZ</name>
<dbReference type="GO" id="GO:0046872">
    <property type="term" value="F:metal ion binding"/>
    <property type="evidence" value="ECO:0007669"/>
    <property type="project" value="UniProtKB-KW"/>
</dbReference>
<evidence type="ECO:0000256" key="5">
    <source>
        <dbReference type="ARBA" id="ARBA00023002"/>
    </source>
</evidence>
<keyword evidence="3" id="KW-0479">Metal-binding</keyword>
<proteinExistence type="inferred from homology"/>
<evidence type="ECO:0000256" key="3">
    <source>
        <dbReference type="ARBA" id="ARBA00022723"/>
    </source>
</evidence>
<evidence type="ECO:0000256" key="1">
    <source>
        <dbReference type="ARBA" id="ARBA00001947"/>
    </source>
</evidence>
<dbReference type="SUPFAM" id="SSF50129">
    <property type="entry name" value="GroES-like"/>
    <property type="match status" value="1"/>
</dbReference>
<dbReference type="InterPro" id="IPR020843">
    <property type="entry name" value="ER"/>
</dbReference>
<organism evidence="7">
    <name type="scientific">bioreactor metagenome</name>
    <dbReference type="NCBI Taxonomy" id="1076179"/>
    <lineage>
        <taxon>unclassified sequences</taxon>
        <taxon>metagenomes</taxon>
        <taxon>ecological metagenomes</taxon>
    </lineage>
</organism>
<dbReference type="InterPro" id="IPR000683">
    <property type="entry name" value="Gfo/Idh/MocA-like_OxRdtase_N"/>
</dbReference>
<comment type="cofactor">
    <cofactor evidence="1">
        <name>Zn(2+)</name>
        <dbReference type="ChEBI" id="CHEBI:29105"/>
    </cofactor>
</comment>
<keyword evidence="5 7" id="KW-0560">Oxidoreductase</keyword>
<sequence>MKQLLQNMRDGKTTVVEVPVPSVRRKFALIETSFSLVSAGTERMVVEFAEKSLVGKATSRPDLVKQVLSKAKREGVLPTIEAAFNKLDQPMALGYCSAGRIIEVGEGLEGFQPGERVACGGGGFAVHAEYGIVPQNLLIKLPDNVDDESAAFTTLGAVAMQGFRLAQPQLGENVCIIGLGLLGLMSVGIAKAAGSAVFGIDLSPARVELARKLGATAVPREGCEESASAFTQGRGFDSVLICADTSSNDPIELAGLLARDHGTVIAVGAFGLNIPRKIYYEKELTFKVSRSYGPGRYDPRYEEGGVDYPYGYVRWTEGRNMQSFVDLLASGKLDVHPLISHRFEIDQADQAYELITGKTGQPFLGVLLTYPKKSSALPLKRRVDYPEPTNDAAPVKVGVLGSGNYANAVFLPAVKKSGNAQLVGICSASGLSAQNAARKFGYGFASSTETDVLENAEINTVIVLTRHNQHARQILAALKNGKNVYCEKPLALNEEELAAIQEQLQQPGCPLLTVGFNRRFSPFAVEMKKFFTPRSDSLHIHYRVNAGFLPANHWLHDPQIGGGRIIGEGCHFIDFITYLVGEAPVAVKAFALPDGGLYHQDNVSLVYTFSDGSLGVIDYLANGNKNFSKERIEAFSAGKIAVLDDFRTLDLVSENDHKQKKSVLRQDKGHQAAWQAFAAAITRGQAPTIPYEQLIGVTRASFAAIRSLDQGSEIKI</sequence>
<comment type="similarity">
    <text evidence="2">Belongs to the zinc-containing alcohol dehydrogenase family.</text>
</comment>